<dbReference type="AlphaFoldDB" id="A0AA42BNS6"/>
<dbReference type="RefSeq" id="WP_254757909.1">
    <property type="nucleotide sequence ID" value="NZ_JANCLT010000002.1"/>
</dbReference>
<evidence type="ECO:0000313" key="2">
    <source>
        <dbReference type="Proteomes" id="UP001156102"/>
    </source>
</evidence>
<organism evidence="1 2">
    <name type="scientific">Ectobacillus ponti</name>
    <dbReference type="NCBI Taxonomy" id="2961894"/>
    <lineage>
        <taxon>Bacteria</taxon>
        <taxon>Bacillati</taxon>
        <taxon>Bacillota</taxon>
        <taxon>Bacilli</taxon>
        <taxon>Bacillales</taxon>
        <taxon>Bacillaceae</taxon>
        <taxon>Ectobacillus</taxon>
    </lineage>
</organism>
<proteinExistence type="predicted"/>
<evidence type="ECO:0000313" key="1">
    <source>
        <dbReference type="EMBL" id="MCP8968007.1"/>
    </source>
</evidence>
<accession>A0AA42BNS6</accession>
<protein>
    <submittedName>
        <fullName evidence="1">Helix-turn-helix domain-containing protein</fullName>
    </submittedName>
</protein>
<gene>
    <name evidence="1" type="ORF">NK662_05570</name>
</gene>
<dbReference type="Gene3D" id="1.10.10.10">
    <property type="entry name" value="Winged helix-like DNA-binding domain superfamily/Winged helix DNA-binding domain"/>
    <property type="match status" value="1"/>
</dbReference>
<comment type="caution">
    <text evidence="1">The sequence shown here is derived from an EMBL/GenBank/DDBJ whole genome shotgun (WGS) entry which is preliminary data.</text>
</comment>
<dbReference type="Proteomes" id="UP001156102">
    <property type="component" value="Unassembled WGS sequence"/>
</dbReference>
<name>A0AA42BNS6_9BACI</name>
<keyword evidence="2" id="KW-1185">Reference proteome</keyword>
<sequence length="288" mass="32558">MSKLFELMKENRQFETAAACNEWKAEVRRLYREELNDTDLLVLDILSRYAVNEKLGSCGAACLLLETLAELAGKSMRTVRRAASKLEGLGILQRIATKERRKQGGYSANIYVLQKAAVDRMSDRMMVSVCREPEKPAAATPAAQKAAPEALAFSKAPDDLEKKESITYLDETYAGHHVPEVFIRTMVPMTRCPKTIKDAWSKIQMAFRKSGLPEQGLQLEELWEQQEAQHELLRRVKGAVRAHRFNEIRKDFGALLYGTSLQMFREEAAELSAAARRAAGVKLYNFLE</sequence>
<dbReference type="InterPro" id="IPR036388">
    <property type="entry name" value="WH-like_DNA-bd_sf"/>
</dbReference>
<reference evidence="1" key="1">
    <citation type="submission" date="2022-07" db="EMBL/GenBank/DDBJ databases">
        <authorList>
            <person name="Li W.-J."/>
            <person name="Deng Q.-Q."/>
        </authorList>
    </citation>
    <scope>NUCLEOTIDE SEQUENCE</scope>
    <source>
        <strain evidence="1">SYSU M60031</strain>
    </source>
</reference>
<dbReference type="EMBL" id="JANCLT010000002">
    <property type="protein sequence ID" value="MCP8968007.1"/>
    <property type="molecule type" value="Genomic_DNA"/>
</dbReference>